<reference evidence="3" key="1">
    <citation type="journal article" date="2021" name="bioRxiv">
        <title>Whole Genome Assembly and Annotation of Northern Wild Rice, Zizania palustris L., Supports a Whole Genome Duplication in the Zizania Genus.</title>
        <authorList>
            <person name="Haas M."/>
            <person name="Kono T."/>
            <person name="Macchietto M."/>
            <person name="Millas R."/>
            <person name="McGilp L."/>
            <person name="Shao M."/>
            <person name="Duquette J."/>
            <person name="Hirsch C.N."/>
            <person name="Kimball J."/>
        </authorList>
    </citation>
    <scope>NUCLEOTIDE SEQUENCE</scope>
    <source>
        <tissue evidence="3">Fresh leaf tissue</tissue>
    </source>
</reference>
<dbReference type="InterPro" id="IPR051340">
    <property type="entry name" value="Haloalkane_dehalogenase"/>
</dbReference>
<sequence length="191" mass="20743">MAPPLAAPRFHAGSPPPRSSPHGRTTRSRAALIDAPESIGDGLSFSGNGSTCYLSPEYTASLESLINVLAPDKLSIVFQGYFAPILPSTLACFSNFLLGEIFSQDPLRASDKALTSSGPYMMKEEDSMLYRRPYLASGSSGFTLNAISRAMKKDLKVYIESMRNIIIYWQAIHGQPFRTANDRAPCAGGSW</sequence>
<name>A0A8J5R900_ZIZPA</name>
<evidence type="ECO:0000313" key="4">
    <source>
        <dbReference type="Proteomes" id="UP000729402"/>
    </source>
</evidence>
<keyword evidence="1" id="KW-0378">Hydrolase</keyword>
<dbReference type="EMBL" id="JAAALK010000288">
    <property type="protein sequence ID" value="KAG8054185.1"/>
    <property type="molecule type" value="Genomic_DNA"/>
</dbReference>
<keyword evidence="4" id="KW-1185">Reference proteome</keyword>
<evidence type="ECO:0000256" key="2">
    <source>
        <dbReference type="SAM" id="MobiDB-lite"/>
    </source>
</evidence>
<dbReference type="AlphaFoldDB" id="A0A8J5R900"/>
<dbReference type="PANTHER" id="PTHR42977">
    <property type="entry name" value="HYDROLASE-RELATED"/>
    <property type="match status" value="1"/>
</dbReference>
<gene>
    <name evidence="3" type="ORF">GUJ93_ZPchr0001g31208</name>
</gene>
<dbReference type="GO" id="GO:0004301">
    <property type="term" value="F:epoxide hydrolase activity"/>
    <property type="evidence" value="ECO:0007669"/>
    <property type="project" value="TreeGrafter"/>
</dbReference>
<accession>A0A8J5R900</accession>
<dbReference type="Proteomes" id="UP000729402">
    <property type="component" value="Unassembled WGS sequence"/>
</dbReference>
<proteinExistence type="predicted"/>
<evidence type="ECO:0000256" key="1">
    <source>
        <dbReference type="ARBA" id="ARBA00022801"/>
    </source>
</evidence>
<protein>
    <submittedName>
        <fullName evidence="3">Uncharacterized protein</fullName>
    </submittedName>
</protein>
<comment type="caution">
    <text evidence="3">The sequence shown here is derived from an EMBL/GenBank/DDBJ whole genome shotgun (WGS) entry which is preliminary data.</text>
</comment>
<feature type="region of interest" description="Disordered" evidence="2">
    <location>
        <begin position="1"/>
        <end position="28"/>
    </location>
</feature>
<organism evidence="3 4">
    <name type="scientific">Zizania palustris</name>
    <name type="common">Northern wild rice</name>
    <dbReference type="NCBI Taxonomy" id="103762"/>
    <lineage>
        <taxon>Eukaryota</taxon>
        <taxon>Viridiplantae</taxon>
        <taxon>Streptophyta</taxon>
        <taxon>Embryophyta</taxon>
        <taxon>Tracheophyta</taxon>
        <taxon>Spermatophyta</taxon>
        <taxon>Magnoliopsida</taxon>
        <taxon>Liliopsida</taxon>
        <taxon>Poales</taxon>
        <taxon>Poaceae</taxon>
        <taxon>BOP clade</taxon>
        <taxon>Oryzoideae</taxon>
        <taxon>Oryzeae</taxon>
        <taxon>Zizaniinae</taxon>
        <taxon>Zizania</taxon>
    </lineage>
</organism>
<dbReference type="PANTHER" id="PTHR42977:SF3">
    <property type="entry name" value="AB HYDROLASE-1 DOMAIN-CONTAINING PROTEIN"/>
    <property type="match status" value="1"/>
</dbReference>
<evidence type="ECO:0000313" key="3">
    <source>
        <dbReference type="EMBL" id="KAG8054185.1"/>
    </source>
</evidence>
<reference evidence="3" key="2">
    <citation type="submission" date="2021-02" db="EMBL/GenBank/DDBJ databases">
        <authorList>
            <person name="Kimball J.A."/>
            <person name="Haas M.W."/>
            <person name="Macchietto M."/>
            <person name="Kono T."/>
            <person name="Duquette J."/>
            <person name="Shao M."/>
        </authorList>
    </citation>
    <scope>NUCLEOTIDE SEQUENCE</scope>
    <source>
        <tissue evidence="3">Fresh leaf tissue</tissue>
    </source>
</reference>
<dbReference type="OrthoDB" id="6431331at2759"/>